<dbReference type="EMBL" id="JRPK02000002">
    <property type="protein sequence ID" value="TLD99457.1"/>
    <property type="molecule type" value="Genomic_DNA"/>
</dbReference>
<dbReference type="GO" id="GO:0015941">
    <property type="term" value="P:pantothenate catabolic process"/>
    <property type="evidence" value="ECO:0007669"/>
    <property type="project" value="InterPro"/>
</dbReference>
<dbReference type="Gene3D" id="3.40.50.10300">
    <property type="entry name" value="CoaB-like"/>
    <property type="match status" value="1"/>
</dbReference>
<keyword evidence="3" id="KW-0479">Metal-binding</keyword>
<evidence type="ECO:0000256" key="3">
    <source>
        <dbReference type="HAMAP-Rule" id="MF_02225"/>
    </source>
</evidence>
<dbReference type="InterPro" id="IPR005252">
    <property type="entry name" value="CoaBC"/>
</dbReference>
<dbReference type="GO" id="GO:0004633">
    <property type="term" value="F:phosphopantothenoylcysteine decarboxylase activity"/>
    <property type="evidence" value="ECO:0007669"/>
    <property type="project" value="UniProtKB-UniRule"/>
</dbReference>
<keyword evidence="3 4" id="KW-0285">Flavoprotein</keyword>
<dbReference type="GO" id="GO:0004632">
    <property type="term" value="F:phosphopantothenate--cysteine ligase activity"/>
    <property type="evidence" value="ECO:0007669"/>
    <property type="project" value="UniProtKB-UniRule"/>
</dbReference>
<dbReference type="NCBIfam" id="TIGR00521">
    <property type="entry name" value="coaBC_dfp"/>
    <property type="match status" value="1"/>
</dbReference>
<comment type="similarity">
    <text evidence="3 4">In the C-terminal section; belongs to the PPC synthetase family.</text>
</comment>
<organism evidence="8 9">
    <name type="scientific">Helicobacter trogontum</name>
    <dbReference type="NCBI Taxonomy" id="50960"/>
    <lineage>
        <taxon>Bacteria</taxon>
        <taxon>Pseudomonadati</taxon>
        <taxon>Campylobacterota</taxon>
        <taxon>Epsilonproteobacteria</taxon>
        <taxon>Campylobacterales</taxon>
        <taxon>Helicobacteraceae</taxon>
        <taxon>Helicobacter</taxon>
    </lineage>
</organism>
<dbReference type="UniPathway" id="UPA00241">
    <property type="reaction ID" value="UER00353"/>
</dbReference>
<dbReference type="PANTHER" id="PTHR14359">
    <property type="entry name" value="HOMO-OLIGOMERIC FLAVIN CONTAINING CYS DECARBOXYLASE FAMILY"/>
    <property type="match status" value="1"/>
</dbReference>
<keyword evidence="3" id="KW-0460">Magnesium</keyword>
<feature type="binding site" evidence="3">
    <location>
        <position position="369"/>
    </location>
    <ligand>
        <name>CTP</name>
        <dbReference type="ChEBI" id="CHEBI:37563"/>
    </ligand>
</feature>
<name>A0A4U8TKY5_9HELI</name>
<keyword evidence="3 4" id="KW-0436">Ligase</keyword>
<proteinExistence type="inferred from homology"/>
<comment type="caution">
    <text evidence="8">The sequence shown here is derived from an EMBL/GenBank/DDBJ whole genome shotgun (WGS) entry which is preliminary data.</text>
</comment>
<evidence type="ECO:0000259" key="6">
    <source>
        <dbReference type="Pfam" id="PF04127"/>
    </source>
</evidence>
<dbReference type="InterPro" id="IPR003382">
    <property type="entry name" value="Flavoprotein"/>
</dbReference>
<keyword evidence="3" id="KW-0511">Multifunctional enzyme</keyword>
<evidence type="ECO:0000256" key="2">
    <source>
        <dbReference type="ARBA" id="ARBA00023239"/>
    </source>
</evidence>
<sequence length="424" mass="46908">MLQNKKILIFVSGSIAIYKTLSLIRSLRKEGALVRVIATQSALKFITPLSFETLSNTPLLHDGNECWTSMPYRDSTNKHTLDTQIQVDLGDPPRNHIGYAKWADIALFAPLTANSLNKLANGIADNIYLSSALALPNIPKLLAPSANTLMLENPITQENIQILKDNGYTFIESTCGMLACGDVGNGAMADIETILFAIRQACFHNLYWKDRYVIVTGGGSIEDIDSVRCVSNHSSGIQASNLALALYYLGAKVTLISSKFPMNLPLNIKQIQVKSSNDYENAIHHTIKSIHTSDKIYLFMTAAISDYIPHKREGKLKKKDLGNAMTLELYENKDILETLQANNLVKIGFKAECDEINAKVHAKNALIKKQCVMMCLNIISESNMGFGATHNKLYLITKDSEKYIQGTKLEVSLEICLHLQALGL</sequence>
<comment type="function">
    <text evidence="3">Catalyzes two sequential steps in the biosynthesis of coenzyme A. In the first step cysteine is conjugated to 4'-phosphopantothenate to form 4-phosphopantothenoylcysteine. In the second step the latter compound is decarboxylated to form 4'-phosphopantotheine.</text>
</comment>
<keyword evidence="10" id="KW-1185">Reference proteome</keyword>
<feature type="binding site" evidence="3">
    <location>
        <position position="306"/>
    </location>
    <ligand>
        <name>CTP</name>
        <dbReference type="ChEBI" id="CHEBI:37563"/>
    </ligand>
</feature>
<dbReference type="GO" id="GO:0015937">
    <property type="term" value="P:coenzyme A biosynthetic process"/>
    <property type="evidence" value="ECO:0007669"/>
    <property type="project" value="UniProtKB-UniRule"/>
</dbReference>
<dbReference type="GO" id="GO:0071513">
    <property type="term" value="C:phosphopantothenoylcysteine decarboxylase complex"/>
    <property type="evidence" value="ECO:0007669"/>
    <property type="project" value="TreeGrafter"/>
</dbReference>
<comment type="pathway">
    <text evidence="3 4">Cofactor biosynthesis; coenzyme A biosynthesis; CoA from (R)-pantothenate: step 2/5.</text>
</comment>
<evidence type="ECO:0000313" key="9">
    <source>
        <dbReference type="Proteomes" id="UP000029861"/>
    </source>
</evidence>
<feature type="domain" description="DNA/pantothenate metabolism flavoprotein C-terminal" evidence="6">
    <location>
        <begin position="209"/>
        <end position="419"/>
    </location>
</feature>
<dbReference type="Proteomes" id="UP001562457">
    <property type="component" value="Unassembled WGS sequence"/>
</dbReference>
<dbReference type="InterPro" id="IPR035929">
    <property type="entry name" value="CoaB-like_sf"/>
</dbReference>
<dbReference type="HAMAP" id="MF_02225">
    <property type="entry name" value="CoaBC"/>
    <property type="match status" value="1"/>
</dbReference>
<dbReference type="EMBL" id="BAAFHN010000025">
    <property type="protein sequence ID" value="GAB0173176.1"/>
    <property type="molecule type" value="Genomic_DNA"/>
</dbReference>
<comment type="similarity">
    <text evidence="3 4">In the N-terminal section; belongs to the HFCD (homo-oligomeric flavin containing Cys decarboxylase) superfamily.</text>
</comment>
<keyword evidence="3 4" id="KW-0288">FMN</keyword>
<dbReference type="STRING" id="50960.LS81_06840"/>
<comment type="pathway">
    <text evidence="3 4">Cofactor biosynthesis; coenzyme A biosynthesis; CoA from (R)-pantothenate: step 3/5.</text>
</comment>
<dbReference type="Proteomes" id="UP000029861">
    <property type="component" value="Unassembled WGS sequence"/>
</dbReference>
<comment type="catalytic activity">
    <reaction evidence="3 4">
        <text>N-[(R)-4-phosphopantothenoyl]-L-cysteine + H(+) = (R)-4'-phosphopantetheine + CO2</text>
        <dbReference type="Rhea" id="RHEA:16793"/>
        <dbReference type="ChEBI" id="CHEBI:15378"/>
        <dbReference type="ChEBI" id="CHEBI:16526"/>
        <dbReference type="ChEBI" id="CHEBI:59458"/>
        <dbReference type="ChEBI" id="CHEBI:61723"/>
        <dbReference type="EC" id="4.1.1.36"/>
    </reaction>
</comment>
<reference evidence="8 9" key="1">
    <citation type="journal article" date="2014" name="Genome Announc.">
        <title>Draft genome sequences of eight enterohepatic helicobacter species isolated from both laboratory and wild rodents.</title>
        <authorList>
            <person name="Sheh A."/>
            <person name="Shen Z."/>
            <person name="Fox J.G."/>
        </authorList>
    </citation>
    <scope>NUCLEOTIDE SEQUENCE [LARGE SCALE GENOMIC DNA]</scope>
    <source>
        <strain evidence="8 9">ATCC 49310</strain>
    </source>
</reference>
<gene>
    <name evidence="3 8" type="primary">coaBC</name>
    <name evidence="8" type="ORF">LS80_000810</name>
    <name evidence="7" type="ORF">NHP164001_11920</name>
</gene>
<evidence type="ECO:0000313" key="10">
    <source>
        <dbReference type="Proteomes" id="UP001562457"/>
    </source>
</evidence>
<dbReference type="GO" id="GO:0010181">
    <property type="term" value="F:FMN binding"/>
    <property type="evidence" value="ECO:0007669"/>
    <property type="project" value="UniProtKB-UniRule"/>
</dbReference>
<dbReference type="AlphaFoldDB" id="A0A4U8TKY5"/>
<evidence type="ECO:0000313" key="7">
    <source>
        <dbReference type="EMBL" id="GAB0173176.1"/>
    </source>
</evidence>
<dbReference type="EC" id="4.1.1.36" evidence="3"/>
<dbReference type="GO" id="GO:0046872">
    <property type="term" value="F:metal ion binding"/>
    <property type="evidence" value="ECO:0007669"/>
    <property type="project" value="UniProtKB-KW"/>
</dbReference>
<feature type="binding site" evidence="3">
    <location>
        <position position="349"/>
    </location>
    <ligand>
        <name>CTP</name>
        <dbReference type="ChEBI" id="CHEBI:37563"/>
    </ligand>
</feature>
<feature type="domain" description="Flavoprotein" evidence="5">
    <location>
        <begin position="5"/>
        <end position="199"/>
    </location>
</feature>
<feature type="binding site" evidence="3">
    <location>
        <position position="315"/>
    </location>
    <ligand>
        <name>CTP</name>
        <dbReference type="ChEBI" id="CHEBI:37563"/>
    </ligand>
</feature>
<comment type="function">
    <text evidence="4">Catalyzes two steps in the biosynthesis of coenzyme A. In the first step cysteine is conjugated to 4'-phosphopantothenate to form 4-phosphopantothenoylcysteine, in the latter compound is decarboxylated to form 4'-phosphopantotheine.</text>
</comment>
<dbReference type="SUPFAM" id="SSF102645">
    <property type="entry name" value="CoaB-like"/>
    <property type="match status" value="1"/>
</dbReference>
<dbReference type="SUPFAM" id="SSF52507">
    <property type="entry name" value="Homo-oligomeric flavin-containing Cys decarboxylases, HFCD"/>
    <property type="match status" value="1"/>
</dbReference>
<dbReference type="InterPro" id="IPR007085">
    <property type="entry name" value="DNA/pantothenate-metab_flavo_C"/>
</dbReference>
<reference evidence="8" key="2">
    <citation type="submission" date="2018-04" db="EMBL/GenBank/DDBJ databases">
        <authorList>
            <person name="Sheh A."/>
            <person name="Shen Z."/>
            <person name="Mannion A.J."/>
            <person name="Fox J.G."/>
        </authorList>
    </citation>
    <scope>NUCLEOTIDE SEQUENCE</scope>
    <source>
        <strain evidence="8">ATCC 49310</strain>
    </source>
</reference>
<dbReference type="Gene3D" id="3.40.50.1950">
    <property type="entry name" value="Flavin prenyltransferase-like"/>
    <property type="match status" value="1"/>
</dbReference>
<dbReference type="Pfam" id="PF04127">
    <property type="entry name" value="DFP"/>
    <property type="match status" value="1"/>
</dbReference>
<comment type="cofactor">
    <cofactor evidence="3">
        <name>FMN</name>
        <dbReference type="ChEBI" id="CHEBI:58210"/>
    </cofactor>
    <text evidence="3">Binds 1 FMN per subunit.</text>
</comment>
<accession>A0A4U8TKY5</accession>
<evidence type="ECO:0000313" key="8">
    <source>
        <dbReference type="EMBL" id="TLD99457.1"/>
    </source>
</evidence>
<dbReference type="Pfam" id="PF02441">
    <property type="entry name" value="Flavoprotein"/>
    <property type="match status" value="1"/>
</dbReference>
<dbReference type="PANTHER" id="PTHR14359:SF6">
    <property type="entry name" value="PHOSPHOPANTOTHENOYLCYSTEINE DECARBOXYLASE"/>
    <property type="match status" value="1"/>
</dbReference>
<feature type="region of interest" description="Phosphopantothenate--cysteine ligase" evidence="3">
    <location>
        <begin position="213"/>
        <end position="424"/>
    </location>
</feature>
<keyword evidence="1 3" id="KW-0210">Decarboxylase</keyword>
<comment type="cofactor">
    <cofactor evidence="3">
        <name>Mg(2+)</name>
        <dbReference type="ChEBI" id="CHEBI:18420"/>
    </cofactor>
</comment>
<feature type="active site" description="Proton donor" evidence="3">
    <location>
        <position position="180"/>
    </location>
</feature>
<dbReference type="RefSeq" id="WP_034320706.1">
    <property type="nucleotide sequence ID" value="NZ_BAAFHN010000025.1"/>
</dbReference>
<reference evidence="7 10" key="3">
    <citation type="submission" date="2024-06" db="EMBL/GenBank/DDBJ databases">
        <title>Draft genome sequence of Helicobacter trogontum NHP16-4001.</title>
        <authorList>
            <person name="Rimbara E."/>
            <person name="Suzuki M."/>
        </authorList>
    </citation>
    <scope>NUCLEOTIDE SEQUENCE [LARGE SCALE GENOMIC DNA]</scope>
    <source>
        <strain evidence="7 10">NHP16-4001</strain>
    </source>
</reference>
<comment type="catalytic activity">
    <reaction evidence="3 4">
        <text>(R)-4'-phosphopantothenate + L-cysteine + CTP = N-[(R)-4-phosphopantothenoyl]-L-cysteine + CMP + diphosphate + H(+)</text>
        <dbReference type="Rhea" id="RHEA:19397"/>
        <dbReference type="ChEBI" id="CHEBI:10986"/>
        <dbReference type="ChEBI" id="CHEBI:15378"/>
        <dbReference type="ChEBI" id="CHEBI:33019"/>
        <dbReference type="ChEBI" id="CHEBI:35235"/>
        <dbReference type="ChEBI" id="CHEBI:37563"/>
        <dbReference type="ChEBI" id="CHEBI:59458"/>
        <dbReference type="ChEBI" id="CHEBI:60377"/>
        <dbReference type="EC" id="6.3.2.5"/>
    </reaction>
</comment>
<protein>
    <recommendedName>
        <fullName evidence="3">Coenzyme A biosynthesis bifunctional protein CoaBC</fullName>
    </recommendedName>
    <alternativeName>
        <fullName evidence="3">DNA/pantothenate metabolism flavoprotein</fullName>
    </alternativeName>
    <alternativeName>
        <fullName evidence="3">Phosphopantothenoylcysteine synthetase/decarboxylase</fullName>
        <shortName evidence="3">PPCS-PPCDC</shortName>
    </alternativeName>
    <domain>
        <recommendedName>
            <fullName evidence="3">Phosphopantothenoylcysteine decarboxylase</fullName>
            <shortName evidence="3">PPC decarboxylase</shortName>
            <shortName evidence="3">PPC-DC</shortName>
            <ecNumber evidence="3">4.1.1.36</ecNumber>
        </recommendedName>
        <alternativeName>
            <fullName evidence="3">CoaC</fullName>
        </alternativeName>
    </domain>
    <domain>
        <recommendedName>
            <fullName evidence="3">Phosphopantothenate--cysteine ligase</fullName>
            <ecNumber evidence="3">6.3.2.5</ecNumber>
        </recommendedName>
        <alternativeName>
            <fullName evidence="3">CoaB</fullName>
        </alternativeName>
        <alternativeName>
            <fullName evidence="3">Phosphopantothenoylcysteine synthetase</fullName>
            <shortName evidence="3">PPC synthetase</shortName>
            <shortName evidence="3">PPC-S</shortName>
        </alternativeName>
    </domain>
</protein>
<feature type="region of interest" description="Phosphopantothenoylcysteine decarboxylase" evidence="3">
    <location>
        <begin position="1"/>
        <end position="212"/>
    </location>
</feature>
<keyword evidence="2 3" id="KW-0456">Lyase</keyword>
<evidence type="ECO:0000256" key="1">
    <source>
        <dbReference type="ARBA" id="ARBA00022793"/>
    </source>
</evidence>
<dbReference type="EC" id="6.3.2.5" evidence="3"/>
<evidence type="ECO:0000256" key="4">
    <source>
        <dbReference type="RuleBase" id="RU364078"/>
    </source>
</evidence>
<evidence type="ECO:0000259" key="5">
    <source>
        <dbReference type="Pfam" id="PF02441"/>
    </source>
</evidence>
<comment type="caution">
    <text evidence="3">Lacks conserved residue(s) required for the propagation of feature annotation.</text>
</comment>
<dbReference type="InterPro" id="IPR036551">
    <property type="entry name" value="Flavin_trans-like"/>
</dbReference>